<dbReference type="InterPro" id="IPR005467">
    <property type="entry name" value="His_kinase_dom"/>
</dbReference>
<dbReference type="SMART" id="SM00448">
    <property type="entry name" value="REC"/>
    <property type="match status" value="1"/>
</dbReference>
<gene>
    <name evidence="6" type="ORF">GSPATT00005787001</name>
</gene>
<reference evidence="6 7" key="1">
    <citation type="journal article" date="2006" name="Nature">
        <title>Global trends of whole-genome duplications revealed by the ciliate Paramecium tetraurelia.</title>
        <authorList>
            <consortium name="Genoscope"/>
            <person name="Aury J.-M."/>
            <person name="Jaillon O."/>
            <person name="Duret L."/>
            <person name="Noel B."/>
            <person name="Jubin C."/>
            <person name="Porcel B.M."/>
            <person name="Segurens B."/>
            <person name="Daubin V."/>
            <person name="Anthouard V."/>
            <person name="Aiach N."/>
            <person name="Arnaiz O."/>
            <person name="Billaut A."/>
            <person name="Beisson J."/>
            <person name="Blanc I."/>
            <person name="Bouhouche K."/>
            <person name="Camara F."/>
            <person name="Duharcourt S."/>
            <person name="Guigo R."/>
            <person name="Gogendeau D."/>
            <person name="Katinka M."/>
            <person name="Keller A.-M."/>
            <person name="Kissmehl R."/>
            <person name="Klotz C."/>
            <person name="Koll F."/>
            <person name="Le Moue A."/>
            <person name="Lepere C."/>
            <person name="Malinsky S."/>
            <person name="Nowacki M."/>
            <person name="Nowak J.K."/>
            <person name="Plattner H."/>
            <person name="Poulain J."/>
            <person name="Ruiz F."/>
            <person name="Serrano V."/>
            <person name="Zagulski M."/>
            <person name="Dessen P."/>
            <person name="Betermier M."/>
            <person name="Weissenbach J."/>
            <person name="Scarpelli C."/>
            <person name="Schachter V."/>
            <person name="Sperling L."/>
            <person name="Meyer E."/>
            <person name="Cohen J."/>
            <person name="Wincker P."/>
        </authorList>
    </citation>
    <scope>NUCLEOTIDE SEQUENCE [LARGE SCALE GENOMIC DNA]</scope>
    <source>
        <strain evidence="6 7">Stock d4-2</strain>
    </source>
</reference>
<dbReference type="Pfam" id="PF00512">
    <property type="entry name" value="HisKA"/>
    <property type="match status" value="1"/>
</dbReference>
<proteinExistence type="predicted"/>
<dbReference type="InParanoid" id="A0BVH4"/>
<dbReference type="CDD" id="cd17546">
    <property type="entry name" value="REC_hyHK_CKI1_RcsC-like"/>
    <property type="match status" value="1"/>
</dbReference>
<dbReference type="Pfam" id="PF02518">
    <property type="entry name" value="HATPase_c"/>
    <property type="match status" value="1"/>
</dbReference>
<dbReference type="AlphaFoldDB" id="A0BVH4"/>
<dbReference type="PANTHER" id="PTHR43719">
    <property type="entry name" value="TWO-COMPONENT HISTIDINE KINASE"/>
    <property type="match status" value="1"/>
</dbReference>
<dbReference type="InterPro" id="IPR003594">
    <property type="entry name" value="HATPase_dom"/>
</dbReference>
<dbReference type="InterPro" id="IPR036097">
    <property type="entry name" value="HisK_dim/P_sf"/>
</dbReference>
<feature type="transmembrane region" description="Helical" evidence="3">
    <location>
        <begin position="7"/>
        <end position="25"/>
    </location>
</feature>
<dbReference type="EMBL" id="CT868019">
    <property type="protein sequence ID" value="CAK62541.1"/>
    <property type="molecule type" value="Genomic_DNA"/>
</dbReference>
<evidence type="ECO:0000256" key="1">
    <source>
        <dbReference type="ARBA" id="ARBA00022553"/>
    </source>
</evidence>
<dbReference type="RefSeq" id="XP_001429939.1">
    <property type="nucleotide sequence ID" value="XM_001429902.1"/>
</dbReference>
<dbReference type="SMART" id="SM00388">
    <property type="entry name" value="HisKA"/>
    <property type="match status" value="1"/>
</dbReference>
<feature type="modified residue" description="4-aspartylphosphate" evidence="2">
    <location>
        <position position="746"/>
    </location>
</feature>
<dbReference type="InterPro" id="IPR001789">
    <property type="entry name" value="Sig_transdc_resp-reg_receiver"/>
</dbReference>
<dbReference type="PROSITE" id="PS50110">
    <property type="entry name" value="RESPONSE_REGULATORY"/>
    <property type="match status" value="1"/>
</dbReference>
<dbReference type="HOGENOM" id="CLU_009009_0_0_1"/>
<evidence type="ECO:0000259" key="5">
    <source>
        <dbReference type="PROSITE" id="PS50110"/>
    </source>
</evidence>
<dbReference type="Gene3D" id="3.30.565.10">
    <property type="entry name" value="Histidine kinase-like ATPase, C-terminal domain"/>
    <property type="match status" value="1"/>
</dbReference>
<dbReference type="KEGG" id="ptm:GSPATT00005787001"/>
<dbReference type="SUPFAM" id="SSF52172">
    <property type="entry name" value="CheY-like"/>
    <property type="match status" value="1"/>
</dbReference>
<keyword evidence="1 2" id="KW-0597">Phosphoprotein</keyword>
<dbReference type="STRING" id="5888.A0BVH4"/>
<dbReference type="InterPro" id="IPR003661">
    <property type="entry name" value="HisK_dim/P_dom"/>
</dbReference>
<dbReference type="InterPro" id="IPR004358">
    <property type="entry name" value="Sig_transdc_His_kin-like_C"/>
</dbReference>
<evidence type="ECO:0000256" key="2">
    <source>
        <dbReference type="PROSITE-ProRule" id="PRU00169"/>
    </source>
</evidence>
<evidence type="ECO:0000256" key="3">
    <source>
        <dbReference type="SAM" id="Phobius"/>
    </source>
</evidence>
<accession>A0BVH4</accession>
<evidence type="ECO:0000313" key="6">
    <source>
        <dbReference type="EMBL" id="CAK62541.1"/>
    </source>
</evidence>
<keyword evidence="3" id="KW-0472">Membrane</keyword>
<dbReference type="InterPro" id="IPR050956">
    <property type="entry name" value="2C_system_His_kinase"/>
</dbReference>
<protein>
    <submittedName>
        <fullName evidence="6">Uncharacterized protein</fullName>
    </submittedName>
</protein>
<dbReference type="GO" id="GO:0000155">
    <property type="term" value="F:phosphorelay sensor kinase activity"/>
    <property type="evidence" value="ECO:0007669"/>
    <property type="project" value="InterPro"/>
</dbReference>
<feature type="transmembrane region" description="Helical" evidence="3">
    <location>
        <begin position="116"/>
        <end position="134"/>
    </location>
</feature>
<dbReference type="SUPFAM" id="SSF55874">
    <property type="entry name" value="ATPase domain of HSP90 chaperone/DNA topoisomerase II/histidine kinase"/>
    <property type="match status" value="1"/>
</dbReference>
<dbReference type="eggNOG" id="KOG0519">
    <property type="taxonomic scope" value="Eukaryota"/>
</dbReference>
<dbReference type="Pfam" id="PF00072">
    <property type="entry name" value="Response_reg"/>
    <property type="match status" value="1"/>
</dbReference>
<organism evidence="6 7">
    <name type="scientific">Paramecium tetraurelia</name>
    <dbReference type="NCBI Taxonomy" id="5888"/>
    <lineage>
        <taxon>Eukaryota</taxon>
        <taxon>Sar</taxon>
        <taxon>Alveolata</taxon>
        <taxon>Ciliophora</taxon>
        <taxon>Intramacronucleata</taxon>
        <taxon>Oligohymenophorea</taxon>
        <taxon>Peniculida</taxon>
        <taxon>Parameciidae</taxon>
        <taxon>Paramecium</taxon>
    </lineage>
</organism>
<keyword evidence="3" id="KW-0812">Transmembrane</keyword>
<dbReference type="SMART" id="SM00387">
    <property type="entry name" value="HATPase_c"/>
    <property type="match status" value="1"/>
</dbReference>
<dbReference type="Proteomes" id="UP000000600">
    <property type="component" value="Unassembled WGS sequence"/>
</dbReference>
<feature type="domain" description="Response regulatory" evidence="5">
    <location>
        <begin position="689"/>
        <end position="811"/>
    </location>
</feature>
<dbReference type="CDD" id="cd00082">
    <property type="entry name" value="HisKA"/>
    <property type="match status" value="1"/>
</dbReference>
<sequence>MKVIQRFVVMLYQINGLGFSIYYYSTSSENSNLAYLILQSILGLILLYIQTKNQRIQYIGNIIIIQFSLFWQVITNQRNIQYNSEAQVIIAHFLTTQLFQDFRRFQEQQVQIRYRLIWFLLLLQSTFFQILYISQTSEIDLCYCQGIICLLLSFVINYTISIRKPTMMQSKANESFQHINCTQMIKRKERALSLAESEKISPKSNQSPRFQLIPELSFIDQFLNSNILDVKLQYSHEGLLGLRLKQNNNQDMEIVYSNIASRALLSVNSQKEIVEVLNSFTNLNYIYHQNHDDYELHLKHSKQLYTKSMAFLKSDHINQSPHNQEVIYLFQTHSDKNQAPNLKDIFDKFKSDSFNESFIIHVLFPINSVTMSQSEKQVEKLLELTLIKKHVNLYFMLIRDITHKQKIRYLKEYDMQKSKMLSYVSHEYRSPLNCIIQMIEDALHSNQLSNDLIEILQAALDNSNYILNLSNDLLDLAQIKNGKFAIQRSKFNLIQLIKEVLKLFELKAKITNINLSLSFDNTLSSVIVSDRNRIKQILVNLVSNSFKFASSKIIISVTSINSTSLRIGVQDDGIGISEEDQKKLFKSFSKVNSEESAKRNEQGVGLGLVISNQIAISIGCGGLQIDSKQNQGTYFYFDLHIQTTRLKKVSSFRIKEISASFQEVDEGQTFHAEDNMKIDIEPPLLRCKHMLLVDDEVFNIFTFTKILNKKNITDIDSASNGNECIQKVKNKKCSTFCTGYRIIFMDLEMPILNGLNAAKQLLQLNPNQTIVACSGYIDNFEKENCLKIGMIDYLVKPIRDQELTFVLNAYYF</sequence>
<feature type="transmembrane region" description="Helical" evidence="3">
    <location>
        <begin position="56"/>
        <end position="74"/>
    </location>
</feature>
<dbReference type="OrthoDB" id="60033at2759"/>
<dbReference type="GeneID" id="5015723"/>
<evidence type="ECO:0000259" key="4">
    <source>
        <dbReference type="PROSITE" id="PS50109"/>
    </source>
</evidence>
<feature type="transmembrane region" description="Helical" evidence="3">
    <location>
        <begin position="141"/>
        <end position="160"/>
    </location>
</feature>
<evidence type="ECO:0000313" key="7">
    <source>
        <dbReference type="Proteomes" id="UP000000600"/>
    </source>
</evidence>
<dbReference type="Gene3D" id="1.10.287.130">
    <property type="match status" value="1"/>
</dbReference>
<feature type="transmembrane region" description="Helical" evidence="3">
    <location>
        <begin position="31"/>
        <end position="49"/>
    </location>
</feature>
<name>A0BVH4_PARTE</name>
<feature type="domain" description="Histidine kinase" evidence="4">
    <location>
        <begin position="423"/>
        <end position="643"/>
    </location>
</feature>
<keyword evidence="7" id="KW-1185">Reference proteome</keyword>
<keyword evidence="3" id="KW-1133">Transmembrane helix</keyword>
<dbReference type="OMA" id="NGNECIQ"/>
<dbReference type="PRINTS" id="PR00344">
    <property type="entry name" value="BCTRLSENSOR"/>
</dbReference>
<dbReference type="Gene3D" id="3.40.50.2300">
    <property type="match status" value="1"/>
</dbReference>
<dbReference type="SUPFAM" id="SSF47384">
    <property type="entry name" value="Homodimeric domain of signal transducing histidine kinase"/>
    <property type="match status" value="1"/>
</dbReference>
<dbReference type="PANTHER" id="PTHR43719:SF28">
    <property type="entry name" value="PEROXIDE STRESS-ACTIVATED HISTIDINE KINASE MAK1-RELATED"/>
    <property type="match status" value="1"/>
</dbReference>
<dbReference type="InterPro" id="IPR036890">
    <property type="entry name" value="HATPase_C_sf"/>
</dbReference>
<dbReference type="InterPro" id="IPR011006">
    <property type="entry name" value="CheY-like_superfamily"/>
</dbReference>
<dbReference type="PROSITE" id="PS50109">
    <property type="entry name" value="HIS_KIN"/>
    <property type="match status" value="1"/>
</dbReference>